<evidence type="ECO:0000313" key="8">
    <source>
        <dbReference type="Proteomes" id="UP000215459"/>
    </source>
</evidence>
<dbReference type="SUPFAM" id="SSF55120">
    <property type="entry name" value="Pseudouridine synthase"/>
    <property type="match status" value="1"/>
</dbReference>
<dbReference type="OrthoDB" id="9773999at2"/>
<protein>
    <recommendedName>
        <fullName evidence="5">Pseudouridine synthase</fullName>
        <ecNumber evidence="5">5.4.99.-</ecNumber>
    </recommendedName>
</protein>
<dbReference type="EC" id="5.4.99.-" evidence="5"/>
<dbReference type="GO" id="GO:0000455">
    <property type="term" value="P:enzyme-directed rRNA pseudouridine synthesis"/>
    <property type="evidence" value="ECO:0007669"/>
    <property type="project" value="TreeGrafter"/>
</dbReference>
<feature type="domain" description="Pseudouridine synthase RsuA/RluA-like" evidence="6">
    <location>
        <begin position="93"/>
        <end position="244"/>
    </location>
</feature>
<dbReference type="InterPro" id="IPR020103">
    <property type="entry name" value="PsdUridine_synth_cat_dom_sf"/>
</dbReference>
<dbReference type="InterPro" id="IPR006145">
    <property type="entry name" value="PsdUridine_synth_RsuA/RluA"/>
</dbReference>
<dbReference type="PROSITE" id="PS01129">
    <property type="entry name" value="PSI_RLU"/>
    <property type="match status" value="1"/>
</dbReference>
<dbReference type="InterPro" id="IPR006224">
    <property type="entry name" value="PsdUridine_synth_RluA-like_CS"/>
</dbReference>
<feature type="active site" evidence="4">
    <location>
        <position position="140"/>
    </location>
</feature>
<dbReference type="PANTHER" id="PTHR21600">
    <property type="entry name" value="MITOCHONDRIAL RNA PSEUDOURIDINE SYNTHASE"/>
    <property type="match status" value="1"/>
</dbReference>
<evidence type="ECO:0000256" key="3">
    <source>
        <dbReference type="ARBA" id="ARBA00023235"/>
    </source>
</evidence>
<evidence type="ECO:0000256" key="5">
    <source>
        <dbReference type="RuleBase" id="RU362028"/>
    </source>
</evidence>
<sequence length="304" mass="35089">MKEQTAEADFTHRVRSDEKGKMVRQVLKNRFRFSRRMFRRLKLGRGILLNGEPVYLTSRVRAGDLLRAVLPEEEHVKIDPQPVPLRIVEEDEDLIIIDKQPGIVVHPTKGYREGTLANGLAYHWKQKGEFRPVRPVTRLDKDTSGLIVFAKHAHAHAFLSAQMIRRRYKREYLAVVRGKFPSDEGRIDAPIARSPDHPARRAVVENGAKAVTHYRVIERFSAATVLRLRLETGRTHQIRVHLAHRGHPIIGDEMYGGDSSDFPMNRQALHASYLRLIHPREDAVREWKSRLPPDIEHLIHSLRS</sequence>
<comment type="caution">
    <text evidence="7">The sequence shown here is derived from an EMBL/GenBank/DDBJ whole genome shotgun (WGS) entry which is preliminary data.</text>
</comment>
<accession>A0A235B5E4</accession>
<dbReference type="GO" id="GO:0009982">
    <property type="term" value="F:pseudouridine synthase activity"/>
    <property type="evidence" value="ECO:0007669"/>
    <property type="project" value="InterPro"/>
</dbReference>
<evidence type="ECO:0000313" key="7">
    <source>
        <dbReference type="EMBL" id="OYD07514.1"/>
    </source>
</evidence>
<comment type="similarity">
    <text evidence="2 5">Belongs to the pseudouridine synthase RluA family.</text>
</comment>
<organism evidence="7 8">
    <name type="scientific">Paludifilum halophilum</name>
    <dbReference type="NCBI Taxonomy" id="1642702"/>
    <lineage>
        <taxon>Bacteria</taxon>
        <taxon>Bacillati</taxon>
        <taxon>Bacillota</taxon>
        <taxon>Bacilli</taxon>
        <taxon>Bacillales</taxon>
        <taxon>Thermoactinomycetaceae</taxon>
        <taxon>Paludifilum</taxon>
    </lineage>
</organism>
<keyword evidence="8" id="KW-1185">Reference proteome</keyword>
<evidence type="ECO:0000256" key="1">
    <source>
        <dbReference type="ARBA" id="ARBA00000073"/>
    </source>
</evidence>
<keyword evidence="3 5" id="KW-0413">Isomerase</keyword>
<dbReference type="CDD" id="cd02869">
    <property type="entry name" value="PseudoU_synth_RluA_like"/>
    <property type="match status" value="1"/>
</dbReference>
<comment type="function">
    <text evidence="5">Responsible for synthesis of pseudouridine from uracil.</text>
</comment>
<name>A0A235B5E4_9BACL</name>
<dbReference type="AlphaFoldDB" id="A0A235B5E4"/>
<dbReference type="PANTHER" id="PTHR21600:SF44">
    <property type="entry name" value="RIBOSOMAL LARGE SUBUNIT PSEUDOURIDINE SYNTHASE D"/>
    <property type="match status" value="1"/>
</dbReference>
<dbReference type="GO" id="GO:0003723">
    <property type="term" value="F:RNA binding"/>
    <property type="evidence" value="ECO:0007669"/>
    <property type="project" value="InterPro"/>
</dbReference>
<proteinExistence type="inferred from homology"/>
<evidence type="ECO:0000259" key="6">
    <source>
        <dbReference type="Pfam" id="PF00849"/>
    </source>
</evidence>
<dbReference type="NCBIfam" id="TIGR00005">
    <property type="entry name" value="rluA_subfam"/>
    <property type="match status" value="1"/>
</dbReference>
<comment type="catalytic activity">
    <reaction evidence="1 5">
        <text>a uridine in RNA = a pseudouridine in RNA</text>
        <dbReference type="Rhea" id="RHEA:48348"/>
        <dbReference type="Rhea" id="RHEA-COMP:12068"/>
        <dbReference type="Rhea" id="RHEA-COMP:12069"/>
        <dbReference type="ChEBI" id="CHEBI:65314"/>
        <dbReference type="ChEBI" id="CHEBI:65315"/>
    </reaction>
</comment>
<dbReference type="InterPro" id="IPR006225">
    <property type="entry name" value="PsdUridine_synth_RluC/D"/>
</dbReference>
<dbReference type="GO" id="GO:0140098">
    <property type="term" value="F:catalytic activity, acting on RNA"/>
    <property type="evidence" value="ECO:0007669"/>
    <property type="project" value="UniProtKB-ARBA"/>
</dbReference>
<evidence type="ECO:0000256" key="4">
    <source>
        <dbReference type="PIRSR" id="PIRSR606225-1"/>
    </source>
</evidence>
<dbReference type="InterPro" id="IPR050188">
    <property type="entry name" value="RluA_PseudoU_synthase"/>
</dbReference>
<evidence type="ECO:0000256" key="2">
    <source>
        <dbReference type="ARBA" id="ARBA00010876"/>
    </source>
</evidence>
<reference evidence="7 8" key="1">
    <citation type="submission" date="2017-07" db="EMBL/GenBank/DDBJ databases">
        <title>The genome sequence of Paludifilum halophilum highlights mechanisms for microbial adaptation to high salt environemnts.</title>
        <authorList>
            <person name="Belbahri L."/>
        </authorList>
    </citation>
    <scope>NUCLEOTIDE SEQUENCE [LARGE SCALE GENOMIC DNA]</scope>
    <source>
        <strain evidence="7 8">DSM 102817</strain>
    </source>
</reference>
<gene>
    <name evidence="7" type="ORF">CHM34_11510</name>
</gene>
<dbReference type="Pfam" id="PF00849">
    <property type="entry name" value="PseudoU_synth_2"/>
    <property type="match status" value="1"/>
</dbReference>
<dbReference type="Gene3D" id="3.30.2350.10">
    <property type="entry name" value="Pseudouridine synthase"/>
    <property type="match status" value="1"/>
</dbReference>
<dbReference type="EMBL" id="NOWF01000006">
    <property type="protein sequence ID" value="OYD07514.1"/>
    <property type="molecule type" value="Genomic_DNA"/>
</dbReference>
<dbReference type="Proteomes" id="UP000215459">
    <property type="component" value="Unassembled WGS sequence"/>
</dbReference>
<dbReference type="RefSeq" id="WP_094264749.1">
    <property type="nucleotide sequence ID" value="NZ_NOWF01000006.1"/>
</dbReference>